<dbReference type="GO" id="GO:0016491">
    <property type="term" value="F:oxidoreductase activity"/>
    <property type="evidence" value="ECO:0007669"/>
    <property type="project" value="UniProtKB-KW"/>
</dbReference>
<comment type="similarity">
    <text evidence="1 3">Belongs to the short-chain dehydrogenases/reductases (SDR) family.</text>
</comment>
<dbReference type="RefSeq" id="WP_387256203.1">
    <property type="nucleotide sequence ID" value="NZ_JBIALX010000031.1"/>
</dbReference>
<organism evidence="5 6">
    <name type="scientific">Nocardia africana</name>
    <dbReference type="NCBI Taxonomy" id="134964"/>
    <lineage>
        <taxon>Bacteria</taxon>
        <taxon>Bacillati</taxon>
        <taxon>Actinomycetota</taxon>
        <taxon>Actinomycetes</taxon>
        <taxon>Mycobacteriales</taxon>
        <taxon>Nocardiaceae</taxon>
        <taxon>Nocardia</taxon>
    </lineage>
</organism>
<gene>
    <name evidence="5" type="ORF">ACFYTH_34950</name>
</gene>
<reference evidence="5 6" key="1">
    <citation type="submission" date="2024-10" db="EMBL/GenBank/DDBJ databases">
        <title>The Natural Products Discovery Center: Release of the First 8490 Sequenced Strains for Exploring Actinobacteria Biosynthetic Diversity.</title>
        <authorList>
            <person name="Kalkreuter E."/>
            <person name="Kautsar S.A."/>
            <person name="Yang D."/>
            <person name="Bader C.D."/>
            <person name="Teijaro C.N."/>
            <person name="Fluegel L."/>
            <person name="Davis C.M."/>
            <person name="Simpson J.R."/>
            <person name="Lauterbach L."/>
            <person name="Steele A.D."/>
            <person name="Gui C."/>
            <person name="Meng S."/>
            <person name="Li G."/>
            <person name="Viehrig K."/>
            <person name="Ye F."/>
            <person name="Su P."/>
            <person name="Kiefer A.F."/>
            <person name="Nichols A."/>
            <person name="Cepeda A.J."/>
            <person name="Yan W."/>
            <person name="Fan B."/>
            <person name="Jiang Y."/>
            <person name="Adhikari A."/>
            <person name="Zheng C.-J."/>
            <person name="Schuster L."/>
            <person name="Cowan T.M."/>
            <person name="Smanski M.J."/>
            <person name="Chevrette M.G."/>
            <person name="De Carvalho L.P.S."/>
            <person name="Shen B."/>
        </authorList>
    </citation>
    <scope>NUCLEOTIDE SEQUENCE [LARGE SCALE GENOMIC DNA]</scope>
    <source>
        <strain evidence="5 6">NPDC004550</strain>
    </source>
</reference>
<evidence type="ECO:0000259" key="4">
    <source>
        <dbReference type="SMART" id="SM00822"/>
    </source>
</evidence>
<evidence type="ECO:0000256" key="1">
    <source>
        <dbReference type="ARBA" id="ARBA00006484"/>
    </source>
</evidence>
<dbReference type="Proteomes" id="UP001601521">
    <property type="component" value="Unassembled WGS sequence"/>
</dbReference>
<evidence type="ECO:0000313" key="6">
    <source>
        <dbReference type="Proteomes" id="UP001601521"/>
    </source>
</evidence>
<feature type="domain" description="Ketoreductase" evidence="4">
    <location>
        <begin position="8"/>
        <end position="190"/>
    </location>
</feature>
<dbReference type="Pfam" id="PF00106">
    <property type="entry name" value="adh_short"/>
    <property type="match status" value="1"/>
</dbReference>
<dbReference type="PANTHER" id="PTHR44196">
    <property type="entry name" value="DEHYDROGENASE/REDUCTASE SDR FAMILY MEMBER 7B"/>
    <property type="match status" value="1"/>
</dbReference>
<dbReference type="PRINTS" id="PR00080">
    <property type="entry name" value="SDRFAMILY"/>
</dbReference>
<dbReference type="SMART" id="SM00822">
    <property type="entry name" value="PKS_KR"/>
    <property type="match status" value="1"/>
</dbReference>
<dbReference type="EMBL" id="JBIALX010000031">
    <property type="protein sequence ID" value="MFF0458577.1"/>
    <property type="molecule type" value="Genomic_DNA"/>
</dbReference>
<name>A0ABW6NTX5_9NOCA</name>
<dbReference type="Gene3D" id="3.40.50.720">
    <property type="entry name" value="NAD(P)-binding Rossmann-like Domain"/>
    <property type="match status" value="1"/>
</dbReference>
<dbReference type="PRINTS" id="PR00081">
    <property type="entry name" value="GDHRDH"/>
</dbReference>
<evidence type="ECO:0000313" key="5">
    <source>
        <dbReference type="EMBL" id="MFF0458577.1"/>
    </source>
</evidence>
<proteinExistence type="inferred from homology"/>
<dbReference type="InterPro" id="IPR002347">
    <property type="entry name" value="SDR_fam"/>
</dbReference>
<dbReference type="PANTHER" id="PTHR44196:SF1">
    <property type="entry name" value="DEHYDROGENASE_REDUCTASE SDR FAMILY MEMBER 7B"/>
    <property type="match status" value="1"/>
</dbReference>
<evidence type="ECO:0000256" key="2">
    <source>
        <dbReference type="ARBA" id="ARBA00023002"/>
    </source>
</evidence>
<dbReference type="InterPro" id="IPR036291">
    <property type="entry name" value="NAD(P)-bd_dom_sf"/>
</dbReference>
<dbReference type="EC" id="1.-.-.-" evidence="5"/>
<dbReference type="CDD" id="cd05233">
    <property type="entry name" value="SDR_c"/>
    <property type="match status" value="1"/>
</dbReference>
<keyword evidence="2 5" id="KW-0560">Oxidoreductase</keyword>
<comment type="caution">
    <text evidence="5">The sequence shown here is derived from an EMBL/GenBank/DDBJ whole genome shotgun (WGS) entry which is preliminary data.</text>
</comment>
<accession>A0ABW6NTX5</accession>
<protein>
    <submittedName>
        <fullName evidence="5">SDR family NAD(P)-dependent oxidoreductase</fullName>
        <ecNumber evidence="5">1.-.-.-</ecNumber>
    </submittedName>
</protein>
<dbReference type="SUPFAM" id="SSF51735">
    <property type="entry name" value="NAD(P)-binding Rossmann-fold domains"/>
    <property type="match status" value="1"/>
</dbReference>
<dbReference type="InterPro" id="IPR057326">
    <property type="entry name" value="KR_dom"/>
</dbReference>
<keyword evidence="6" id="KW-1185">Reference proteome</keyword>
<evidence type="ECO:0000256" key="3">
    <source>
        <dbReference type="RuleBase" id="RU000363"/>
    </source>
</evidence>
<sequence>MNAYFADKVVLVTGASRGIGRAVALAFAREGAQVVLAARSAERLAQVESEVRALGATGLSVPTDVTSPEAVAALVDVVMDRFGRIDVLVNNAGIGKVGAVESSAFADAVRQTLQASLFGMINVTQRVLPVLKRQGSGAIVNMSSVMGRKAFARFGSYAIVMHGVSAFSDSLRQELAGANIGVTVIHPALTATDLLREADEAEMPPPFRHMTPLSADDVAQAVVAAVRHEKRRVVLPRTANMLLLGEAVSPRLGDLIASALTRRSIAKALGMSRGKTYHGTISGRPEPAVQSG</sequence>